<dbReference type="Proteomes" id="UP000504635">
    <property type="component" value="Unplaced"/>
</dbReference>
<feature type="domain" description="DDE Tnp4" evidence="9">
    <location>
        <begin position="161"/>
        <end position="304"/>
    </location>
</feature>
<evidence type="ECO:0000256" key="1">
    <source>
        <dbReference type="ARBA" id="ARBA00001968"/>
    </source>
</evidence>
<evidence type="ECO:0000256" key="4">
    <source>
        <dbReference type="ARBA" id="ARBA00022722"/>
    </source>
</evidence>
<keyword evidence="6" id="KW-0378">Hydrolase</keyword>
<dbReference type="InterPro" id="IPR027806">
    <property type="entry name" value="HARBI1_dom"/>
</dbReference>
<dbReference type="GO" id="GO:0005634">
    <property type="term" value="C:nucleus"/>
    <property type="evidence" value="ECO:0007669"/>
    <property type="project" value="UniProtKB-SubCell"/>
</dbReference>
<feature type="region of interest" description="Disordered" evidence="8">
    <location>
        <begin position="317"/>
        <end position="339"/>
    </location>
</feature>
<comment type="similarity">
    <text evidence="3">Belongs to the HARBI1 family.</text>
</comment>
<dbReference type="Pfam" id="PF13359">
    <property type="entry name" value="DDE_Tnp_4"/>
    <property type="match status" value="1"/>
</dbReference>
<proteinExistence type="inferred from homology"/>
<dbReference type="GeneID" id="115880179"/>
<feature type="compositionally biased region" description="Polar residues" evidence="8">
    <location>
        <begin position="317"/>
        <end position="326"/>
    </location>
</feature>
<keyword evidence="10" id="KW-1185">Reference proteome</keyword>
<evidence type="ECO:0000256" key="8">
    <source>
        <dbReference type="SAM" id="MobiDB-lite"/>
    </source>
</evidence>
<dbReference type="PANTHER" id="PTHR22930">
    <property type="match status" value="1"/>
</dbReference>
<dbReference type="OrthoDB" id="10051449at2759"/>
<evidence type="ECO:0000313" key="10">
    <source>
        <dbReference type="Proteomes" id="UP000504635"/>
    </source>
</evidence>
<comment type="cofactor">
    <cofactor evidence="1">
        <name>a divalent metal cation</name>
        <dbReference type="ChEBI" id="CHEBI:60240"/>
    </cofactor>
</comment>
<organism evidence="10 11">
    <name type="scientific">Sitophilus oryzae</name>
    <name type="common">Rice weevil</name>
    <name type="synonym">Curculio oryzae</name>
    <dbReference type="NCBI Taxonomy" id="7048"/>
    <lineage>
        <taxon>Eukaryota</taxon>
        <taxon>Metazoa</taxon>
        <taxon>Ecdysozoa</taxon>
        <taxon>Arthropoda</taxon>
        <taxon>Hexapoda</taxon>
        <taxon>Insecta</taxon>
        <taxon>Pterygota</taxon>
        <taxon>Neoptera</taxon>
        <taxon>Endopterygota</taxon>
        <taxon>Coleoptera</taxon>
        <taxon>Polyphaga</taxon>
        <taxon>Cucujiformia</taxon>
        <taxon>Curculionidae</taxon>
        <taxon>Dryophthorinae</taxon>
        <taxon>Sitophilus</taxon>
    </lineage>
</organism>
<evidence type="ECO:0000256" key="5">
    <source>
        <dbReference type="ARBA" id="ARBA00022723"/>
    </source>
</evidence>
<keyword evidence="7" id="KW-0539">Nucleus</keyword>
<evidence type="ECO:0000259" key="9">
    <source>
        <dbReference type="Pfam" id="PF13359"/>
    </source>
</evidence>
<comment type="subcellular location">
    <subcellularLocation>
        <location evidence="2">Nucleus</location>
    </subcellularLocation>
</comment>
<dbReference type="KEGG" id="soy:115880179"/>
<keyword evidence="5" id="KW-0479">Metal-binding</keyword>
<protein>
    <submittedName>
        <fullName evidence="11">Protein ALP1-like</fullName>
    </submittedName>
</protein>
<keyword evidence="4" id="KW-0540">Nuclease</keyword>
<sequence>MNSKKVQLLKTKRIKNASTVLLEMLTEELGNMLEENILTLEDPHEYRLALRINTENFDKLLKLIECSIQCQDTIMREALPGKIKLVVTLTYLATGMSYRSLSHLYRVSKPSISLFIPEVCRAIYAALKQYIKFPETKEGWKIIIENGFRTKWNFPLCYGSIDGKHVEIKAPWKSGSQFFNYKKNKYSIVFLAVADHNYCFTYIDVGASGSASDGGVFKNCSLHQYLENGFLPENGVMVGDAAFPLKKYLIKPYPGVNLSAEQKIFNYRLSRARRIVENAFGILVSRFRIFEKPISTNLSTVDAIRRSRRDEITPLQSIANQGSNHSAEAREKRDLYKKI</sequence>
<name>A0A6J2XQ26_SITOR</name>
<dbReference type="InterPro" id="IPR045249">
    <property type="entry name" value="HARBI1-like"/>
</dbReference>
<evidence type="ECO:0000256" key="3">
    <source>
        <dbReference type="ARBA" id="ARBA00006958"/>
    </source>
</evidence>
<dbReference type="AlphaFoldDB" id="A0A6J2XQ26"/>
<accession>A0A6J2XQ26</accession>
<gene>
    <name evidence="11" type="primary">LOC115880179</name>
</gene>
<dbReference type="RefSeq" id="XP_030753176.1">
    <property type="nucleotide sequence ID" value="XM_030897316.1"/>
</dbReference>
<evidence type="ECO:0000256" key="6">
    <source>
        <dbReference type="ARBA" id="ARBA00022801"/>
    </source>
</evidence>
<reference evidence="11" key="1">
    <citation type="submission" date="2025-08" db="UniProtKB">
        <authorList>
            <consortium name="RefSeq"/>
        </authorList>
    </citation>
    <scope>IDENTIFICATION</scope>
    <source>
        <tissue evidence="11">Gonads</tissue>
    </source>
</reference>
<evidence type="ECO:0000313" key="11">
    <source>
        <dbReference type="RefSeq" id="XP_030753176.1"/>
    </source>
</evidence>
<dbReference type="GO" id="GO:0016787">
    <property type="term" value="F:hydrolase activity"/>
    <property type="evidence" value="ECO:0007669"/>
    <property type="project" value="UniProtKB-KW"/>
</dbReference>
<dbReference type="PANTHER" id="PTHR22930:SF269">
    <property type="entry name" value="NUCLEASE HARBI1-LIKE PROTEIN"/>
    <property type="match status" value="1"/>
</dbReference>
<evidence type="ECO:0000256" key="7">
    <source>
        <dbReference type="ARBA" id="ARBA00023242"/>
    </source>
</evidence>
<dbReference type="GO" id="GO:0046872">
    <property type="term" value="F:metal ion binding"/>
    <property type="evidence" value="ECO:0007669"/>
    <property type="project" value="UniProtKB-KW"/>
</dbReference>
<dbReference type="GO" id="GO:0004518">
    <property type="term" value="F:nuclease activity"/>
    <property type="evidence" value="ECO:0007669"/>
    <property type="project" value="UniProtKB-KW"/>
</dbReference>
<dbReference type="InParanoid" id="A0A6J2XQ26"/>
<feature type="compositionally biased region" description="Basic and acidic residues" evidence="8">
    <location>
        <begin position="327"/>
        <end position="339"/>
    </location>
</feature>
<evidence type="ECO:0000256" key="2">
    <source>
        <dbReference type="ARBA" id="ARBA00004123"/>
    </source>
</evidence>